<keyword evidence="7" id="KW-1185">Reference proteome</keyword>
<dbReference type="Pfam" id="PF17957">
    <property type="entry name" value="Big_7"/>
    <property type="match status" value="1"/>
</dbReference>
<dbReference type="Pfam" id="PF13205">
    <property type="entry name" value="Big_5"/>
    <property type="match status" value="1"/>
</dbReference>
<dbReference type="Gene3D" id="2.60.40.650">
    <property type="match status" value="1"/>
</dbReference>
<evidence type="ECO:0000313" key="7">
    <source>
        <dbReference type="Proteomes" id="UP000010384"/>
    </source>
</evidence>
<dbReference type="HOGENOM" id="CLU_001554_1_0_3"/>
<name>K9U6F2_CHRTP</name>
<evidence type="ECO:0000256" key="1">
    <source>
        <dbReference type="ARBA" id="ARBA00022729"/>
    </source>
</evidence>
<evidence type="ECO:0000259" key="3">
    <source>
        <dbReference type="Pfam" id="PF13205"/>
    </source>
</evidence>
<proteinExistence type="predicted"/>
<dbReference type="InterPro" id="IPR046540">
    <property type="entry name" value="DMFA2_C"/>
</dbReference>
<feature type="chain" id="PRO_5003936263" evidence="2">
    <location>
        <begin position="22"/>
        <end position="1083"/>
    </location>
</feature>
<keyword evidence="1 2" id="KW-0732">Signal</keyword>
<dbReference type="RefSeq" id="WP_015156733.1">
    <property type="nucleotide sequence ID" value="NC_019695.1"/>
</dbReference>
<dbReference type="AlphaFoldDB" id="K9U6F2"/>
<dbReference type="PATRIC" id="fig|251229.3.peg.5627"/>
<reference evidence="6 7" key="1">
    <citation type="submission" date="2012-06" db="EMBL/GenBank/DDBJ databases">
        <title>Finished chromosome of genome of Chroococcidiopsis thermalis PCC 7203.</title>
        <authorList>
            <consortium name="US DOE Joint Genome Institute"/>
            <person name="Gugger M."/>
            <person name="Coursin T."/>
            <person name="Rippka R."/>
            <person name="Tandeau De Marsac N."/>
            <person name="Huntemann M."/>
            <person name="Wei C.-L."/>
            <person name="Han J."/>
            <person name="Detter J.C."/>
            <person name="Han C."/>
            <person name="Tapia R."/>
            <person name="Davenport K."/>
            <person name="Daligault H."/>
            <person name="Erkkila T."/>
            <person name="Gu W."/>
            <person name="Munk A.C.C."/>
            <person name="Teshima H."/>
            <person name="Xu Y."/>
            <person name="Chain P."/>
            <person name="Chen A."/>
            <person name="Krypides N."/>
            <person name="Mavromatis K."/>
            <person name="Markowitz V."/>
            <person name="Szeto E."/>
            <person name="Ivanova N."/>
            <person name="Mikhailova N."/>
            <person name="Ovchinnikova G."/>
            <person name="Pagani I."/>
            <person name="Pati A."/>
            <person name="Goodwin L."/>
            <person name="Peters L."/>
            <person name="Pitluck S."/>
            <person name="Woyke T."/>
            <person name="Kerfeld C."/>
        </authorList>
    </citation>
    <scope>NUCLEOTIDE SEQUENCE [LARGE SCALE GENOMIC DNA]</scope>
    <source>
        <strain evidence="6 7">PCC 7203</strain>
    </source>
</reference>
<evidence type="ECO:0000259" key="5">
    <source>
        <dbReference type="Pfam" id="PF20254"/>
    </source>
</evidence>
<dbReference type="Proteomes" id="UP000010384">
    <property type="component" value="Chromosome"/>
</dbReference>
<dbReference type="InterPro" id="IPR032812">
    <property type="entry name" value="SbsA_Ig"/>
</dbReference>
<organism evidence="6 7">
    <name type="scientific">Chroococcidiopsis thermalis (strain PCC 7203)</name>
    <dbReference type="NCBI Taxonomy" id="251229"/>
    <lineage>
        <taxon>Bacteria</taxon>
        <taxon>Bacillati</taxon>
        <taxon>Cyanobacteriota</taxon>
        <taxon>Cyanophyceae</taxon>
        <taxon>Chroococcidiopsidales</taxon>
        <taxon>Chroococcidiopsidaceae</taxon>
        <taxon>Chroococcidiopsis</taxon>
    </lineage>
</organism>
<feature type="domain" description="N,N-dimethylformamidase beta subunit-like C-terminal" evidence="5">
    <location>
        <begin position="98"/>
        <end position="494"/>
    </location>
</feature>
<dbReference type="KEGG" id="cthe:Chro_4813"/>
<feature type="domain" description="DUF4082" evidence="4">
    <location>
        <begin position="931"/>
        <end position="1075"/>
    </location>
</feature>
<dbReference type="InterPro" id="IPR025141">
    <property type="entry name" value="DUF4082"/>
</dbReference>
<evidence type="ECO:0000313" key="6">
    <source>
        <dbReference type="EMBL" id="AFY90193.1"/>
    </source>
</evidence>
<dbReference type="STRING" id="251229.Chro_4813"/>
<evidence type="ECO:0000259" key="4">
    <source>
        <dbReference type="Pfam" id="PF13313"/>
    </source>
</evidence>
<dbReference type="EMBL" id="CP003597">
    <property type="protein sequence ID" value="AFY90193.1"/>
    <property type="molecule type" value="Genomic_DNA"/>
</dbReference>
<dbReference type="SUPFAM" id="SSF81296">
    <property type="entry name" value="E set domains"/>
    <property type="match status" value="1"/>
</dbReference>
<accession>K9U6F2</accession>
<dbReference type="Pfam" id="PF20254">
    <property type="entry name" value="DMFA2_C"/>
    <property type="match status" value="1"/>
</dbReference>
<gene>
    <name evidence="6" type="ORF">Chro_4813</name>
</gene>
<dbReference type="Pfam" id="PF13313">
    <property type="entry name" value="DUF4082"/>
    <property type="match status" value="2"/>
</dbReference>
<dbReference type="InterPro" id="IPR014756">
    <property type="entry name" value="Ig_E-set"/>
</dbReference>
<dbReference type="eggNOG" id="COG1749">
    <property type="taxonomic scope" value="Bacteria"/>
</dbReference>
<protein>
    <submittedName>
        <fullName evidence="6">Uncharacterized protein</fullName>
    </submittedName>
</protein>
<evidence type="ECO:0000256" key="2">
    <source>
        <dbReference type="SAM" id="SignalP"/>
    </source>
</evidence>
<dbReference type="Gene3D" id="2.60.40.1220">
    <property type="match status" value="1"/>
</dbReference>
<feature type="signal peptide" evidence="2">
    <location>
        <begin position="1"/>
        <end position="21"/>
    </location>
</feature>
<sequence length="1083" mass="115289">MKKRLIRFIAIASAAMFLVLGLDVGSNLQVQKAIAADICAAPTNAIAAENCLTGNPSTEWDISGVGDTSIQGFASDISVNRGETVNFKIKTNATSYRLDIYRMGYYRGMGARKVTTVQVLNRPQSQPNCLTDTATGLVDCGNWAVSASWAVPTNAVSGIYFAKLVRTDTGGASHIVFIVRDDAGTSDLLFQTADTTWQAYNNYGGNSLYTGSPVGRAYKVSYNRPFNTRVVDGGQDWLFATEYPMVRWLEANGYNVSYFTGVDSDRYGSLIRNHKIFLSVGHDEYWSAGQRANVEAARDRGVNLAFFSGNEVYWKTRWENAIDGSGTSYHTLVAYKETVANAKIDPQPGIWTGTWRDPRFSPPADGGRPENALTGTLFTVNDGATTAIKVPEADGKMRFWRNTSVATLSPGSTATLSDRTLGYEWDEDIDNGFRPAGLIRMSTTTVDNAPVLQDYGSRFGRARATHHLTLYKHNSGALVFGAGTVQWSWGLDGNHDRGSSVPDVRMQQATVNLFADMGVQPNTLQAGLVPATASTDITAPTSTISSLPSVSVQAGSPVTISGTASDTGGVVAGVEVSVDGGTTWHPTAGRANWSYTWTPQATGSVIIKSRAIDDSGNLETSGASTTVTVGERTCPCSTWNDTATPTTAASSDTQAVELGVKFKSDVNGYVTGIRFYKGSGNTGTHIGNLWTSAGQLLTTATFSNETASGWQQVNFSQPVAINANTVYVASYHTSSGRYAINEGYFTSSIDSPPLHFLRDGESGGNGVYKYGTTGFPINTYRASNYWVDVTFATNATNPTPPVTDTTAPSISAVSPSNGATNVSTSTSIAATFSEALDPATINANTFVLQDANNALVPATVTYDAASRTATLQPSNLLATGATYRATLRGGTTQPRVQDLAGNALATNSTWSFTTAAAASTSAYSIWSSNAMPIVVADSDTAAVELGIKFRTDVSGYITGIRFYKSTGNTGVHTGKLWTSSGQQLATATFTNETASGWQQVNFDRPVAISANTVYVASYHTNVGRYSSDENYFAVSGADNGPLHFLVNGASGGNGVYKYGSSGFPNQTYKASNYWVDVVFTPNN</sequence>
<dbReference type="InParanoid" id="K9U6F2"/>
<dbReference type="InterPro" id="IPR014755">
    <property type="entry name" value="Cu-Rt/internalin_Ig-like"/>
</dbReference>
<feature type="domain" description="DUF4082" evidence="4">
    <location>
        <begin position="643"/>
        <end position="787"/>
    </location>
</feature>
<feature type="domain" description="SbsA Ig-like" evidence="3">
    <location>
        <begin position="804"/>
        <end position="914"/>
    </location>
</feature>
<dbReference type="OrthoDB" id="505641at2"/>